<proteinExistence type="predicted"/>
<accession>A0ABV3DHH8</accession>
<keyword evidence="2" id="KW-1185">Reference proteome</keyword>
<dbReference type="RefSeq" id="WP_358354524.1">
    <property type="nucleotide sequence ID" value="NZ_JBEZFP010000037.1"/>
</dbReference>
<organism evidence="1 2">
    <name type="scientific">Streptodolium elevatio</name>
    <dbReference type="NCBI Taxonomy" id="3157996"/>
    <lineage>
        <taxon>Bacteria</taxon>
        <taxon>Bacillati</taxon>
        <taxon>Actinomycetota</taxon>
        <taxon>Actinomycetes</taxon>
        <taxon>Kitasatosporales</taxon>
        <taxon>Streptomycetaceae</taxon>
        <taxon>Streptodolium</taxon>
    </lineage>
</organism>
<sequence>MRRRSVAPLATGLPQCVQAAGTLLRCLPADVRAGVLERLEPGHRMSVLAYGGLPAHEVVALALRAGGNRRHADLLRQVLASDHRLREDNLQQLAAQDDFLTHAVLLAHPHLPASLVAPLIRRTAHDPVGLTHTIDTHSPGRLRVLLGADDPAVALQALVSVRLPAPLHDSAFLGAALRLWEEFGAAGLRDVLDRYLGIPRSARLHPKGIRQLRPFLDAPHGRAQLARLHEVAVRDGESARRLRLSSNRYPAHDVLAGTVPIDWGALMRADLAEPFRGKARSALLAHPDCPREFVPRLLRGVSPDRVLAEALDAGTTTAEEVVRTAAPAWWLLDFIDETSEAVAPEQGRPSAAGTDPQLFSSLPFVYALLDLDPAGTVGGDPDAWLRLLRAGPRFGGTVPELLAYAARPGPVPPPRPRFRRNPRHGAASLVMTLAPAEVAAQVAARLEPDERADRRLAPRTGLRGSPLTGWREPLTRESCLRLLRGNPLELTEAARPGSRWVWAAIGMRLIGADDLLRYARPAAAALEVALRCKAFAPALHDDAEDRLRAMAAGDPGRDSVDAWLAAVTLLADDFSGTVVELTATARAAAVRN</sequence>
<name>A0ABV3DHH8_9ACTN</name>
<reference evidence="1 2" key="1">
    <citation type="submission" date="2024-06" db="EMBL/GenBank/DDBJ databases">
        <title>The Natural Products Discovery Center: Release of the First 8490 Sequenced Strains for Exploring Actinobacteria Biosynthetic Diversity.</title>
        <authorList>
            <person name="Kalkreuter E."/>
            <person name="Kautsar S.A."/>
            <person name="Yang D."/>
            <person name="Bader C.D."/>
            <person name="Teijaro C.N."/>
            <person name="Fluegel L."/>
            <person name="Davis C.M."/>
            <person name="Simpson J.R."/>
            <person name="Lauterbach L."/>
            <person name="Steele A.D."/>
            <person name="Gui C."/>
            <person name="Meng S."/>
            <person name="Li G."/>
            <person name="Viehrig K."/>
            <person name="Ye F."/>
            <person name="Su P."/>
            <person name="Kiefer A.F."/>
            <person name="Nichols A."/>
            <person name="Cepeda A.J."/>
            <person name="Yan W."/>
            <person name="Fan B."/>
            <person name="Jiang Y."/>
            <person name="Adhikari A."/>
            <person name="Zheng C.-J."/>
            <person name="Schuster L."/>
            <person name="Cowan T.M."/>
            <person name="Smanski M.J."/>
            <person name="Chevrette M.G."/>
            <person name="De Carvalho L.P.S."/>
            <person name="Shen B."/>
        </authorList>
    </citation>
    <scope>NUCLEOTIDE SEQUENCE [LARGE SCALE GENOMIC DNA]</scope>
    <source>
        <strain evidence="1 2">NPDC048946</strain>
    </source>
</reference>
<evidence type="ECO:0000313" key="2">
    <source>
        <dbReference type="Proteomes" id="UP001551482"/>
    </source>
</evidence>
<protein>
    <submittedName>
        <fullName evidence="1">Uncharacterized protein</fullName>
    </submittedName>
</protein>
<dbReference type="Proteomes" id="UP001551482">
    <property type="component" value="Unassembled WGS sequence"/>
</dbReference>
<gene>
    <name evidence="1" type="ORF">AB0C36_16685</name>
</gene>
<evidence type="ECO:0000313" key="1">
    <source>
        <dbReference type="EMBL" id="MEU8135141.1"/>
    </source>
</evidence>
<comment type="caution">
    <text evidence="1">The sequence shown here is derived from an EMBL/GenBank/DDBJ whole genome shotgun (WGS) entry which is preliminary data.</text>
</comment>
<dbReference type="EMBL" id="JBEZFP010000037">
    <property type="protein sequence ID" value="MEU8135141.1"/>
    <property type="molecule type" value="Genomic_DNA"/>
</dbReference>